<gene>
    <name evidence="2" type="ORF">S06H3_13292</name>
</gene>
<dbReference type="PANTHER" id="PTHR48075">
    <property type="entry name" value="3-HYDROXYACYL-COA DEHYDROGENASE FAMILY PROTEIN"/>
    <property type="match status" value="1"/>
</dbReference>
<accession>X1L2M2</accession>
<dbReference type="EMBL" id="BARV01006486">
    <property type="protein sequence ID" value="GAI13577.1"/>
    <property type="molecule type" value="Genomic_DNA"/>
</dbReference>
<sequence>MKMEGIASTEDIDIACKLAFNFPMGPLELSDLVGNDIYLHIGEYLEKEFGDKYKPCPLLKEMVENNLLGRKSKKGFYNYNKP</sequence>
<dbReference type="PANTHER" id="PTHR48075:SF5">
    <property type="entry name" value="3-HYDROXYBUTYRYL-COA DEHYDROGENASE"/>
    <property type="match status" value="1"/>
</dbReference>
<dbReference type="Gene3D" id="1.10.1040.10">
    <property type="entry name" value="N-(1-d-carboxylethyl)-l-norvaline Dehydrogenase, domain 2"/>
    <property type="match status" value="1"/>
</dbReference>
<dbReference type="SUPFAM" id="SSF48179">
    <property type="entry name" value="6-phosphogluconate dehydrogenase C-terminal domain-like"/>
    <property type="match status" value="1"/>
</dbReference>
<proteinExistence type="predicted"/>
<dbReference type="GO" id="GO:0016616">
    <property type="term" value="F:oxidoreductase activity, acting on the CH-OH group of donors, NAD or NADP as acceptor"/>
    <property type="evidence" value="ECO:0007669"/>
    <property type="project" value="InterPro"/>
</dbReference>
<dbReference type="InterPro" id="IPR006108">
    <property type="entry name" value="3HC_DH_C"/>
</dbReference>
<name>X1L2M2_9ZZZZ</name>
<evidence type="ECO:0000313" key="2">
    <source>
        <dbReference type="EMBL" id="GAI13577.1"/>
    </source>
</evidence>
<reference evidence="2" key="1">
    <citation type="journal article" date="2014" name="Front. Microbiol.">
        <title>High frequency of phylogenetically diverse reductive dehalogenase-homologous genes in deep subseafloor sedimentary metagenomes.</title>
        <authorList>
            <person name="Kawai M."/>
            <person name="Futagami T."/>
            <person name="Toyoda A."/>
            <person name="Takaki Y."/>
            <person name="Nishi S."/>
            <person name="Hori S."/>
            <person name="Arai W."/>
            <person name="Tsubouchi T."/>
            <person name="Morono Y."/>
            <person name="Uchiyama I."/>
            <person name="Ito T."/>
            <person name="Fujiyama A."/>
            <person name="Inagaki F."/>
            <person name="Takami H."/>
        </authorList>
    </citation>
    <scope>NUCLEOTIDE SEQUENCE</scope>
    <source>
        <strain evidence="2">Expedition CK06-06</strain>
    </source>
</reference>
<dbReference type="Pfam" id="PF00725">
    <property type="entry name" value="3HCDH"/>
    <property type="match status" value="1"/>
</dbReference>
<evidence type="ECO:0000259" key="1">
    <source>
        <dbReference type="Pfam" id="PF00725"/>
    </source>
</evidence>
<comment type="caution">
    <text evidence="2">The sequence shown here is derived from an EMBL/GenBank/DDBJ whole genome shotgun (WGS) entry which is preliminary data.</text>
</comment>
<dbReference type="InterPro" id="IPR008927">
    <property type="entry name" value="6-PGluconate_DH-like_C_sf"/>
</dbReference>
<dbReference type="AlphaFoldDB" id="X1L2M2"/>
<feature type="domain" description="3-hydroxyacyl-CoA dehydrogenase C-terminal" evidence="1">
    <location>
        <begin position="3"/>
        <end position="79"/>
    </location>
</feature>
<dbReference type="GO" id="GO:0006631">
    <property type="term" value="P:fatty acid metabolic process"/>
    <property type="evidence" value="ECO:0007669"/>
    <property type="project" value="InterPro"/>
</dbReference>
<dbReference type="InterPro" id="IPR013328">
    <property type="entry name" value="6PGD_dom2"/>
</dbReference>
<organism evidence="2">
    <name type="scientific">marine sediment metagenome</name>
    <dbReference type="NCBI Taxonomy" id="412755"/>
    <lineage>
        <taxon>unclassified sequences</taxon>
        <taxon>metagenomes</taxon>
        <taxon>ecological metagenomes</taxon>
    </lineage>
</organism>
<protein>
    <recommendedName>
        <fullName evidence="1">3-hydroxyacyl-CoA dehydrogenase C-terminal domain-containing protein</fullName>
    </recommendedName>
</protein>